<proteinExistence type="predicted"/>
<organism evidence="1 2">
    <name type="scientific">Gossypium barbadense</name>
    <name type="common">Sea Island cotton</name>
    <name type="synonym">Hibiscus barbadensis</name>
    <dbReference type="NCBI Taxonomy" id="3634"/>
    <lineage>
        <taxon>Eukaryota</taxon>
        <taxon>Viridiplantae</taxon>
        <taxon>Streptophyta</taxon>
        <taxon>Embryophyta</taxon>
        <taxon>Tracheophyta</taxon>
        <taxon>Spermatophyta</taxon>
        <taxon>Magnoliopsida</taxon>
        <taxon>eudicotyledons</taxon>
        <taxon>Gunneridae</taxon>
        <taxon>Pentapetalae</taxon>
        <taxon>rosids</taxon>
        <taxon>malvids</taxon>
        <taxon>Malvales</taxon>
        <taxon>Malvaceae</taxon>
        <taxon>Malvoideae</taxon>
        <taxon>Gossypium</taxon>
    </lineage>
</organism>
<evidence type="ECO:0000313" key="1">
    <source>
        <dbReference type="EMBL" id="KAB2011086.1"/>
    </source>
</evidence>
<dbReference type="PANTHER" id="PTHR36792:SF12">
    <property type="match status" value="1"/>
</dbReference>
<gene>
    <name evidence="1" type="ORF">ES319_D10G291100v1</name>
</gene>
<keyword evidence="2" id="KW-1185">Reference proteome</keyword>
<dbReference type="EMBL" id="CM018224">
    <property type="protein sequence ID" value="KAB2011086.1"/>
    <property type="molecule type" value="Genomic_DNA"/>
</dbReference>
<accession>A0A5J5PX30</accession>
<reference evidence="2" key="1">
    <citation type="journal article" date="2020" name="Nat. Genet.">
        <title>Genomic diversifications of five Gossypium allopolyploid species and their impact on cotton improvement.</title>
        <authorList>
            <person name="Chen Z.J."/>
            <person name="Sreedasyam A."/>
            <person name="Ando A."/>
            <person name="Song Q."/>
            <person name="De Santiago L.M."/>
            <person name="Hulse-Kemp A.M."/>
            <person name="Ding M."/>
            <person name="Ye W."/>
            <person name="Kirkbride R.C."/>
            <person name="Jenkins J."/>
            <person name="Plott C."/>
            <person name="Lovell J."/>
            <person name="Lin Y.M."/>
            <person name="Vaughn R."/>
            <person name="Liu B."/>
            <person name="Simpson S."/>
            <person name="Scheffler B.E."/>
            <person name="Wen L."/>
            <person name="Saski C.A."/>
            <person name="Grover C.E."/>
            <person name="Hu G."/>
            <person name="Conover J.L."/>
            <person name="Carlson J.W."/>
            <person name="Shu S."/>
            <person name="Boston L.B."/>
            <person name="Williams M."/>
            <person name="Peterson D.G."/>
            <person name="McGee K."/>
            <person name="Jones D.C."/>
            <person name="Wendel J.F."/>
            <person name="Stelly D.M."/>
            <person name="Grimwood J."/>
            <person name="Schmutz J."/>
        </authorList>
    </citation>
    <scope>NUCLEOTIDE SEQUENCE [LARGE SCALE GENOMIC DNA]</scope>
    <source>
        <strain evidence="2">cv. 3-79</strain>
    </source>
</reference>
<sequence>MDNRVDPDRILLARVVSQLVKVQFDDALKEANAGDTNMQVLVGQMYRNGYKCW</sequence>
<dbReference type="OrthoDB" id="961052at2759"/>
<dbReference type="Proteomes" id="UP000327439">
    <property type="component" value="Chromosome D10"/>
</dbReference>
<evidence type="ECO:0000313" key="2">
    <source>
        <dbReference type="Proteomes" id="UP000327439"/>
    </source>
</evidence>
<protein>
    <submittedName>
        <fullName evidence="1">Uncharacterized protein</fullName>
    </submittedName>
</protein>
<dbReference type="AlphaFoldDB" id="A0A5J5PX30"/>
<name>A0A5J5PX30_GOSBA</name>
<dbReference type="PANTHER" id="PTHR36792">
    <property type="entry name" value="EXPRESSED PROTEIN"/>
    <property type="match status" value="1"/>
</dbReference>